<feature type="compositionally biased region" description="Basic residues" evidence="3">
    <location>
        <begin position="71"/>
        <end position="88"/>
    </location>
</feature>
<dbReference type="SMART" id="SM00173">
    <property type="entry name" value="RAS"/>
    <property type="match status" value="1"/>
</dbReference>
<feature type="region of interest" description="Disordered" evidence="3">
    <location>
        <begin position="177"/>
        <end position="199"/>
    </location>
</feature>
<dbReference type="Gene3D" id="3.40.50.300">
    <property type="entry name" value="P-loop containing nucleotide triphosphate hydrolases"/>
    <property type="match status" value="1"/>
</dbReference>
<dbReference type="GO" id="GO:0005886">
    <property type="term" value="C:plasma membrane"/>
    <property type="evidence" value="ECO:0007669"/>
    <property type="project" value="TreeGrafter"/>
</dbReference>
<dbReference type="GO" id="GO:0005525">
    <property type="term" value="F:GTP binding"/>
    <property type="evidence" value="ECO:0007669"/>
    <property type="project" value="InterPro"/>
</dbReference>
<accession>A0A087U1G3</accession>
<feature type="non-terminal residue" evidence="4">
    <location>
        <position position="414"/>
    </location>
</feature>
<dbReference type="STRING" id="407821.A0A087U1G3"/>
<dbReference type="InterPro" id="IPR051641">
    <property type="entry name" value="RGK_GTP-binding_reg"/>
</dbReference>
<feature type="compositionally biased region" description="Low complexity" evidence="3">
    <location>
        <begin position="177"/>
        <end position="198"/>
    </location>
</feature>
<dbReference type="GO" id="GO:0005246">
    <property type="term" value="F:calcium channel regulator activity"/>
    <property type="evidence" value="ECO:0007669"/>
    <property type="project" value="TreeGrafter"/>
</dbReference>
<organism evidence="4 5">
    <name type="scientific">Stegodyphus mimosarum</name>
    <name type="common">African social velvet spider</name>
    <dbReference type="NCBI Taxonomy" id="407821"/>
    <lineage>
        <taxon>Eukaryota</taxon>
        <taxon>Metazoa</taxon>
        <taxon>Ecdysozoa</taxon>
        <taxon>Arthropoda</taxon>
        <taxon>Chelicerata</taxon>
        <taxon>Arachnida</taxon>
        <taxon>Araneae</taxon>
        <taxon>Araneomorphae</taxon>
        <taxon>Entelegynae</taxon>
        <taxon>Eresoidea</taxon>
        <taxon>Eresidae</taxon>
        <taxon>Stegodyphus</taxon>
    </lineage>
</organism>
<dbReference type="EMBL" id="KK117700">
    <property type="protein sequence ID" value="KFM71202.1"/>
    <property type="molecule type" value="Genomic_DNA"/>
</dbReference>
<dbReference type="SMART" id="SM00175">
    <property type="entry name" value="RAB"/>
    <property type="match status" value="1"/>
</dbReference>
<dbReference type="GO" id="GO:0003924">
    <property type="term" value="F:GTPase activity"/>
    <property type="evidence" value="ECO:0007669"/>
    <property type="project" value="InterPro"/>
</dbReference>
<feature type="region of interest" description="Disordered" evidence="3">
    <location>
        <begin position="1"/>
        <end position="106"/>
    </location>
</feature>
<dbReference type="AlphaFoldDB" id="A0A087U1G3"/>
<dbReference type="SUPFAM" id="SSF52540">
    <property type="entry name" value="P-loop containing nucleoside triphosphate hydrolases"/>
    <property type="match status" value="1"/>
</dbReference>
<dbReference type="PANTHER" id="PTHR45775">
    <property type="entry name" value="RAD, GEM/KIR FAMILY MEMBER 2, ISOFORM C"/>
    <property type="match status" value="1"/>
</dbReference>
<dbReference type="PROSITE" id="PS51421">
    <property type="entry name" value="RAS"/>
    <property type="match status" value="1"/>
</dbReference>
<dbReference type="Pfam" id="PF00071">
    <property type="entry name" value="Ras"/>
    <property type="match status" value="1"/>
</dbReference>
<evidence type="ECO:0000256" key="3">
    <source>
        <dbReference type="SAM" id="MobiDB-lite"/>
    </source>
</evidence>
<keyword evidence="5" id="KW-1185">Reference proteome</keyword>
<sequence length="414" mass="45567">MADQQSRASTRMSRSPSKSRSRSSDKVLNNNEKQDNLSTPKFHSVTKSPSPCNRRASAFHIGMTTSSAKARASHNRSRSLRAKRHSAHIPHSLSGSQLDSKPVLNPRSSISHSLSVPAGEDGEFHLVRNFSVTSKGIINRGDSFRCKSRSTSICSTPTSPVSENSFPAFAADVSGASTSTSTTASSSAPTTPTSIAATNSDTKEVPKYTVWLMGSNGVGKSSIRNQFMTSEYICQYDNWHDESLNRTVTVSLDGEETELEIVECNQMEDKGRDKENGPDAYIIIYSVTNRRSYIQARQILSKLETTFGSKAAILVGNKTDLARLRTVTTVEGRSLAKERGCKFIETSVAINHQLDELLVGIITQIRIKAKIAEKQKKRSGRNTQNSRNKATCIIKRLWRRTCMTSKSCDNLHAL</sequence>
<dbReference type="PRINTS" id="PR00449">
    <property type="entry name" value="RASTRNSFRMNG"/>
</dbReference>
<gene>
    <name evidence="4" type="ORF">X975_03715</name>
</gene>
<feature type="compositionally biased region" description="Polar residues" evidence="3">
    <location>
        <begin position="26"/>
        <end position="51"/>
    </location>
</feature>
<name>A0A087U1G3_STEMI</name>
<evidence type="ECO:0000256" key="2">
    <source>
        <dbReference type="ARBA" id="ARBA00022553"/>
    </source>
</evidence>
<evidence type="ECO:0000313" key="4">
    <source>
        <dbReference type="EMBL" id="KFM71202.1"/>
    </source>
</evidence>
<feature type="compositionally biased region" description="Low complexity" evidence="3">
    <location>
        <begin position="9"/>
        <end position="18"/>
    </location>
</feature>
<dbReference type="InterPro" id="IPR027417">
    <property type="entry name" value="P-loop_NTPase"/>
</dbReference>
<dbReference type="OrthoDB" id="5239715at2759"/>
<evidence type="ECO:0000313" key="5">
    <source>
        <dbReference type="Proteomes" id="UP000054359"/>
    </source>
</evidence>
<dbReference type="OMA" id="SIRNQFM"/>
<protein>
    <submittedName>
        <fullName evidence="4">GTP-binding protein GEM</fullName>
    </submittedName>
</protein>
<proteinExistence type="inferred from homology"/>
<keyword evidence="2" id="KW-0597">Phosphoprotein</keyword>
<reference evidence="4 5" key="1">
    <citation type="submission" date="2013-11" db="EMBL/GenBank/DDBJ databases">
        <title>Genome sequencing of Stegodyphus mimosarum.</title>
        <authorList>
            <person name="Bechsgaard J."/>
        </authorList>
    </citation>
    <scope>NUCLEOTIDE SEQUENCE [LARGE SCALE GENOMIC DNA]</scope>
</reference>
<dbReference type="InterPro" id="IPR001806">
    <property type="entry name" value="Small_GTPase"/>
</dbReference>
<dbReference type="PROSITE" id="PS51419">
    <property type="entry name" value="RAB"/>
    <property type="match status" value="1"/>
</dbReference>
<comment type="similarity">
    <text evidence="1">Belongs to the small GTPase superfamily. RGK family.</text>
</comment>
<evidence type="ECO:0000256" key="1">
    <source>
        <dbReference type="ARBA" id="ARBA00008846"/>
    </source>
</evidence>
<dbReference type="Proteomes" id="UP000054359">
    <property type="component" value="Unassembled WGS sequence"/>
</dbReference>
<dbReference type="PANTHER" id="PTHR45775:SF6">
    <property type="entry name" value="RAD, GEM_KIR FAMILY MEMBER 2, ISOFORM C"/>
    <property type="match status" value="1"/>
</dbReference>